<dbReference type="EMBL" id="SNRW01020463">
    <property type="protein sequence ID" value="KAA6365433.1"/>
    <property type="molecule type" value="Genomic_DNA"/>
</dbReference>
<evidence type="ECO:0000256" key="1">
    <source>
        <dbReference type="ARBA" id="ARBA00022443"/>
    </source>
</evidence>
<reference evidence="3 4" key="1">
    <citation type="submission" date="2019-03" db="EMBL/GenBank/DDBJ databases">
        <title>Single cell metagenomics reveals metabolic interactions within the superorganism composed of flagellate Streblomastix strix and complex community of Bacteroidetes bacteria on its surface.</title>
        <authorList>
            <person name="Treitli S.C."/>
            <person name="Kolisko M."/>
            <person name="Husnik F."/>
            <person name="Keeling P."/>
            <person name="Hampl V."/>
        </authorList>
    </citation>
    <scope>NUCLEOTIDE SEQUENCE [LARGE SCALE GENOMIC DNA]</scope>
    <source>
        <strain evidence="3">ST1C</strain>
    </source>
</reference>
<protein>
    <recommendedName>
        <fullName evidence="2">SH3 domain-containing protein</fullName>
    </recommendedName>
</protein>
<organism evidence="3 4">
    <name type="scientific">Streblomastix strix</name>
    <dbReference type="NCBI Taxonomy" id="222440"/>
    <lineage>
        <taxon>Eukaryota</taxon>
        <taxon>Metamonada</taxon>
        <taxon>Preaxostyla</taxon>
        <taxon>Oxymonadida</taxon>
        <taxon>Streblomastigidae</taxon>
        <taxon>Streblomastix</taxon>
    </lineage>
</organism>
<dbReference type="InterPro" id="IPR001452">
    <property type="entry name" value="SH3_domain"/>
</dbReference>
<keyword evidence="1" id="KW-0728">SH3 domain</keyword>
<gene>
    <name evidence="3" type="ORF">EZS28_039040</name>
</gene>
<proteinExistence type="predicted"/>
<evidence type="ECO:0000313" key="3">
    <source>
        <dbReference type="EMBL" id="KAA6365433.1"/>
    </source>
</evidence>
<name>A0A5J4U599_9EUKA</name>
<dbReference type="SUPFAM" id="SSF50044">
    <property type="entry name" value="SH3-domain"/>
    <property type="match status" value="1"/>
</dbReference>
<dbReference type="Proteomes" id="UP000324800">
    <property type="component" value="Unassembled WGS sequence"/>
</dbReference>
<feature type="domain" description="SH3" evidence="2">
    <location>
        <begin position="10"/>
        <end position="56"/>
    </location>
</feature>
<evidence type="ECO:0000313" key="4">
    <source>
        <dbReference type="Proteomes" id="UP000324800"/>
    </source>
</evidence>
<accession>A0A5J4U599</accession>
<dbReference type="AlphaFoldDB" id="A0A5J4U599"/>
<dbReference type="Pfam" id="PF07653">
    <property type="entry name" value="SH3_2"/>
    <property type="match status" value="1"/>
</dbReference>
<comment type="caution">
    <text evidence="3">The sequence shown here is derived from an EMBL/GenBank/DDBJ whole genome shotgun (WGS) entry which is preliminary data.</text>
</comment>
<sequence>MAGADEFFEVTSDYAGREGDASFLPVLKGDIVRVIKKELVHYIVEKDGQTGKVPKGKLVACQTTPNVNQSQIISTSQIPISQPKVNQQQSSFQSKLSVSQNAIPLAQSSSSSQLNTTPQNSYEVLANYTSTDQMDGLYAAKMDDKV</sequence>
<dbReference type="InterPro" id="IPR036028">
    <property type="entry name" value="SH3-like_dom_sf"/>
</dbReference>
<evidence type="ECO:0000259" key="2">
    <source>
        <dbReference type="Pfam" id="PF07653"/>
    </source>
</evidence>